<dbReference type="RefSeq" id="XP_008870981.1">
    <property type="nucleotide sequence ID" value="XM_008872759.1"/>
</dbReference>
<evidence type="ECO:0000313" key="2">
    <source>
        <dbReference type="EMBL" id="ETW00846.1"/>
    </source>
</evidence>
<sequence>MSCVFRRSMVPLRRTNIGPTRRFNTAGEGSAQGSSPPPPIGDWARRLTKYELHYKQFVSRLQGTGDRKWVGKGPFIGFVGGVFVGGSLFSECGTRNDEATLRHVKSLEKEWQDDSRELKNRLITIQQTVDQLKRPNASYPYTTRPQV</sequence>
<dbReference type="EMBL" id="KI913964">
    <property type="protein sequence ID" value="ETW00846.1"/>
    <property type="molecule type" value="Genomic_DNA"/>
</dbReference>
<dbReference type="OrthoDB" id="10578108at2759"/>
<proteinExistence type="predicted"/>
<reference evidence="2" key="1">
    <citation type="submission" date="2013-12" db="EMBL/GenBank/DDBJ databases">
        <title>The Genome Sequence of Aphanomyces invadans NJM9701.</title>
        <authorList>
            <consortium name="The Broad Institute Genomics Platform"/>
            <person name="Russ C."/>
            <person name="Tyler B."/>
            <person name="van West P."/>
            <person name="Dieguez-Uribeondo J."/>
            <person name="Young S.K."/>
            <person name="Zeng Q."/>
            <person name="Gargeya S."/>
            <person name="Fitzgerald M."/>
            <person name="Abouelleil A."/>
            <person name="Alvarado L."/>
            <person name="Chapman S.B."/>
            <person name="Gainer-Dewar J."/>
            <person name="Goldberg J."/>
            <person name="Griggs A."/>
            <person name="Gujja S."/>
            <person name="Hansen M."/>
            <person name="Howarth C."/>
            <person name="Imamovic A."/>
            <person name="Ireland A."/>
            <person name="Larimer J."/>
            <person name="McCowan C."/>
            <person name="Murphy C."/>
            <person name="Pearson M."/>
            <person name="Poon T.W."/>
            <person name="Priest M."/>
            <person name="Roberts A."/>
            <person name="Saif S."/>
            <person name="Shea T."/>
            <person name="Sykes S."/>
            <person name="Wortman J."/>
            <person name="Nusbaum C."/>
            <person name="Birren B."/>
        </authorList>
    </citation>
    <scope>NUCLEOTIDE SEQUENCE [LARGE SCALE GENOMIC DNA]</scope>
    <source>
        <strain evidence="2">NJM9701</strain>
    </source>
</reference>
<dbReference type="GeneID" id="20084422"/>
<evidence type="ECO:0000256" key="1">
    <source>
        <dbReference type="SAM" id="MobiDB-lite"/>
    </source>
</evidence>
<accession>A0A024U358</accession>
<protein>
    <submittedName>
        <fullName evidence="2">Uncharacterized protein</fullName>
    </submittedName>
</protein>
<name>A0A024U358_9STRA</name>
<organism evidence="2">
    <name type="scientific">Aphanomyces invadans</name>
    <dbReference type="NCBI Taxonomy" id="157072"/>
    <lineage>
        <taxon>Eukaryota</taxon>
        <taxon>Sar</taxon>
        <taxon>Stramenopiles</taxon>
        <taxon>Oomycota</taxon>
        <taxon>Saprolegniomycetes</taxon>
        <taxon>Saprolegniales</taxon>
        <taxon>Verrucalvaceae</taxon>
        <taxon>Aphanomyces</taxon>
    </lineage>
</organism>
<dbReference type="VEuPathDB" id="FungiDB:H310_07372"/>
<gene>
    <name evidence="2" type="ORF">H310_07372</name>
</gene>
<feature type="region of interest" description="Disordered" evidence="1">
    <location>
        <begin position="16"/>
        <end position="40"/>
    </location>
</feature>
<dbReference type="AlphaFoldDB" id="A0A024U358"/>